<dbReference type="GO" id="GO:0005886">
    <property type="term" value="C:plasma membrane"/>
    <property type="evidence" value="ECO:0007669"/>
    <property type="project" value="TreeGrafter"/>
</dbReference>
<name>A0A0G4EE26_VITBC</name>
<dbReference type="InterPro" id="IPR007822">
    <property type="entry name" value="LANC-like"/>
</dbReference>
<dbReference type="AlphaFoldDB" id="A0A0G4EE26"/>
<dbReference type="SUPFAM" id="SSF158745">
    <property type="entry name" value="LanC-like"/>
    <property type="match status" value="1"/>
</dbReference>
<evidence type="ECO:0000256" key="2">
    <source>
        <dbReference type="PIRSR" id="PIRSR607822-1"/>
    </source>
</evidence>
<feature type="binding site" evidence="2">
    <location>
        <position position="347"/>
    </location>
    <ligand>
        <name>Zn(2+)</name>
        <dbReference type="ChEBI" id="CHEBI:29105"/>
    </ligand>
</feature>
<dbReference type="GO" id="GO:0005975">
    <property type="term" value="P:carbohydrate metabolic process"/>
    <property type="evidence" value="ECO:0007669"/>
    <property type="project" value="InterPro"/>
</dbReference>
<dbReference type="OMA" id="PCVDDNR"/>
<sequence>MGSRIDKRCFANNLPDYREGQDETMPSPQLRTRLQGQCTSLIGQIETHLSRTHGHDEGSVYVDAPGMAYMFIQVALRTRNGDYLVKADRVLDAASHRAASVSRSMPELRPSIMCGPAGVHLLQALSAIASLQLGRRGTSKDAVTAAVSTYLSHTPSALHHTDSDEWLYGRAGFLVGLILIKQRLSSIGINRTVGEVDTAVHQVAERMLVSGRHYASRHRSRSPLMYAWQGDEYLGAAHGVMGILYVLMHVDSLMGGTQGAKTGAKRDIRMALEYLLSLETAHHNWPAVVGETADHLVHFCHGAPGAILMFVKAYQVYGDVRYLRAAERAGECVWRYGLLRKGPGTCHGIAGNGYVLLTLFRCTRHRKWLHRACEFAGFMFTDEARQGSRTPDNPFSLYEGVAGSVCFLQDVTHDVESARFPLFELS</sequence>
<dbReference type="InParanoid" id="A0A0G4EE26"/>
<dbReference type="VEuPathDB" id="CryptoDB:Vbra_11297"/>
<comment type="similarity">
    <text evidence="1">Belongs to the LanC-like protein family.</text>
</comment>
<dbReference type="GO" id="GO:0031179">
    <property type="term" value="P:peptide modification"/>
    <property type="evidence" value="ECO:0007669"/>
    <property type="project" value="InterPro"/>
</dbReference>
<evidence type="ECO:0000313" key="4">
    <source>
        <dbReference type="Proteomes" id="UP000041254"/>
    </source>
</evidence>
<feature type="binding site" evidence="2">
    <location>
        <position position="346"/>
    </location>
    <ligand>
        <name>Zn(2+)</name>
        <dbReference type="ChEBI" id="CHEBI:29105"/>
    </ligand>
</feature>
<dbReference type="PhylomeDB" id="A0A0G4EE26"/>
<dbReference type="InterPro" id="IPR020464">
    <property type="entry name" value="LanC-like_prot_euk"/>
</dbReference>
<dbReference type="PANTHER" id="PTHR12736:SF7">
    <property type="entry name" value="LANC-LIKE PROTEIN 3"/>
    <property type="match status" value="1"/>
</dbReference>
<keyword evidence="2" id="KW-0862">Zinc</keyword>
<reference evidence="3 4" key="1">
    <citation type="submission" date="2014-11" db="EMBL/GenBank/DDBJ databases">
        <authorList>
            <person name="Zhu J."/>
            <person name="Qi W."/>
            <person name="Song R."/>
        </authorList>
    </citation>
    <scope>NUCLEOTIDE SEQUENCE [LARGE SCALE GENOMIC DNA]</scope>
</reference>
<accession>A0A0G4EE26</accession>
<gene>
    <name evidence="3" type="ORF">Vbra_11297</name>
</gene>
<dbReference type="Proteomes" id="UP000041254">
    <property type="component" value="Unassembled WGS sequence"/>
</dbReference>
<dbReference type="GO" id="GO:0046872">
    <property type="term" value="F:metal ion binding"/>
    <property type="evidence" value="ECO:0007669"/>
    <property type="project" value="UniProtKB-KW"/>
</dbReference>
<dbReference type="InterPro" id="IPR012341">
    <property type="entry name" value="6hp_glycosidase-like_sf"/>
</dbReference>
<dbReference type="OrthoDB" id="10257263at2759"/>
<dbReference type="PANTHER" id="PTHR12736">
    <property type="entry name" value="LANC-LIKE PROTEIN"/>
    <property type="match status" value="1"/>
</dbReference>
<keyword evidence="2" id="KW-0479">Metal-binding</keyword>
<proteinExistence type="inferred from homology"/>
<protein>
    <submittedName>
        <fullName evidence="3">Uncharacterized protein</fullName>
    </submittedName>
</protein>
<dbReference type="CDD" id="cd04794">
    <property type="entry name" value="euk_LANCL"/>
    <property type="match status" value="1"/>
</dbReference>
<dbReference type="Gene3D" id="1.50.10.10">
    <property type="match status" value="1"/>
</dbReference>
<keyword evidence="4" id="KW-1185">Reference proteome</keyword>
<evidence type="ECO:0000313" key="3">
    <source>
        <dbReference type="EMBL" id="CEL93589.1"/>
    </source>
</evidence>
<dbReference type="Pfam" id="PF05147">
    <property type="entry name" value="LANC_like"/>
    <property type="match status" value="1"/>
</dbReference>
<organism evidence="3 4">
    <name type="scientific">Vitrella brassicaformis (strain CCMP3155)</name>
    <dbReference type="NCBI Taxonomy" id="1169540"/>
    <lineage>
        <taxon>Eukaryota</taxon>
        <taxon>Sar</taxon>
        <taxon>Alveolata</taxon>
        <taxon>Colpodellida</taxon>
        <taxon>Vitrellaceae</taxon>
        <taxon>Vitrella</taxon>
    </lineage>
</organism>
<dbReference type="PRINTS" id="PR01950">
    <property type="entry name" value="LANCSUPER"/>
</dbReference>
<dbReference type="EMBL" id="CDMY01000179">
    <property type="protein sequence ID" value="CEL93589.1"/>
    <property type="molecule type" value="Genomic_DNA"/>
</dbReference>
<evidence type="ECO:0000256" key="1">
    <source>
        <dbReference type="ARBA" id="ARBA00007179"/>
    </source>
</evidence>
<dbReference type="PRINTS" id="PR01951">
    <property type="entry name" value="LANCEUKARYTE"/>
</dbReference>
<feature type="binding site" evidence="2">
    <location>
        <position position="300"/>
    </location>
    <ligand>
        <name>Zn(2+)</name>
        <dbReference type="ChEBI" id="CHEBI:29105"/>
    </ligand>
</feature>
<dbReference type="SMART" id="SM01260">
    <property type="entry name" value="LANC_like"/>
    <property type="match status" value="1"/>
</dbReference>